<evidence type="ECO:0000313" key="1">
    <source>
        <dbReference type="EMBL" id="KZS21934.1"/>
    </source>
</evidence>
<dbReference type="AlphaFoldDB" id="A0A162T5U1"/>
<protein>
    <submittedName>
        <fullName evidence="1">Uncharacterized protein</fullName>
    </submittedName>
</protein>
<reference evidence="1 2" key="1">
    <citation type="submission" date="2016-03" db="EMBL/GenBank/DDBJ databases">
        <title>EvidentialGene: Evidence-directed Construction of Genes on Genomes.</title>
        <authorList>
            <person name="Gilbert D.G."/>
            <person name="Choi J.-H."/>
            <person name="Mockaitis K."/>
            <person name="Colbourne J."/>
            <person name="Pfrender M."/>
        </authorList>
    </citation>
    <scope>NUCLEOTIDE SEQUENCE [LARGE SCALE GENOMIC DNA]</scope>
    <source>
        <strain evidence="1 2">Xinb3</strain>
        <tissue evidence="1">Complete organism</tissue>
    </source>
</reference>
<comment type="caution">
    <text evidence="1">The sequence shown here is derived from an EMBL/GenBank/DDBJ whole genome shotgun (WGS) entry which is preliminary data.</text>
</comment>
<proteinExistence type="predicted"/>
<keyword evidence="2" id="KW-1185">Reference proteome</keyword>
<gene>
    <name evidence="1" type="ORF">APZ42_011084</name>
</gene>
<accession>A0A162T5U1</accession>
<sequence length="81" mass="9561">MIWPTSKLQKDKSKKKKSKLIGRKFITILLDVARRWRRRAGGRTDFRFIASRAATTMNARRLNGRLLGLLLCRSTRKNFRE</sequence>
<name>A0A162T5U1_9CRUS</name>
<organism evidence="1 2">
    <name type="scientific">Daphnia magna</name>
    <dbReference type="NCBI Taxonomy" id="35525"/>
    <lineage>
        <taxon>Eukaryota</taxon>
        <taxon>Metazoa</taxon>
        <taxon>Ecdysozoa</taxon>
        <taxon>Arthropoda</taxon>
        <taxon>Crustacea</taxon>
        <taxon>Branchiopoda</taxon>
        <taxon>Diplostraca</taxon>
        <taxon>Cladocera</taxon>
        <taxon>Anomopoda</taxon>
        <taxon>Daphniidae</taxon>
        <taxon>Daphnia</taxon>
    </lineage>
</organism>
<dbReference type="Proteomes" id="UP000076858">
    <property type="component" value="Unassembled WGS sequence"/>
</dbReference>
<dbReference type="EMBL" id="LRGB01000007">
    <property type="protein sequence ID" value="KZS21934.1"/>
    <property type="molecule type" value="Genomic_DNA"/>
</dbReference>
<evidence type="ECO:0000313" key="2">
    <source>
        <dbReference type="Proteomes" id="UP000076858"/>
    </source>
</evidence>